<evidence type="ECO:0000313" key="2">
    <source>
        <dbReference type="Proteomes" id="UP000735302"/>
    </source>
</evidence>
<keyword evidence="2" id="KW-1185">Reference proteome</keyword>
<dbReference type="Proteomes" id="UP000735302">
    <property type="component" value="Unassembled WGS sequence"/>
</dbReference>
<comment type="caution">
    <text evidence="1">The sequence shown here is derived from an EMBL/GenBank/DDBJ whole genome shotgun (WGS) entry which is preliminary data.</text>
</comment>
<accession>A0AAV3YVA8</accession>
<name>A0AAV3YVA8_9GAST</name>
<dbReference type="AlphaFoldDB" id="A0AAV3YVA8"/>
<organism evidence="1 2">
    <name type="scientific">Plakobranchus ocellatus</name>
    <dbReference type="NCBI Taxonomy" id="259542"/>
    <lineage>
        <taxon>Eukaryota</taxon>
        <taxon>Metazoa</taxon>
        <taxon>Spiralia</taxon>
        <taxon>Lophotrochozoa</taxon>
        <taxon>Mollusca</taxon>
        <taxon>Gastropoda</taxon>
        <taxon>Heterobranchia</taxon>
        <taxon>Euthyneura</taxon>
        <taxon>Panpulmonata</taxon>
        <taxon>Sacoglossa</taxon>
        <taxon>Placobranchoidea</taxon>
        <taxon>Plakobranchidae</taxon>
        <taxon>Plakobranchus</taxon>
    </lineage>
</organism>
<evidence type="ECO:0000313" key="1">
    <source>
        <dbReference type="EMBL" id="GFN87139.1"/>
    </source>
</evidence>
<sequence>MAYEASKVPGRRYSYTRRGSLDKQLEISSCSWPASDQREEIAGCLDNNSPSTHSLFPIDDASTQFVTRGTLLL</sequence>
<protein>
    <submittedName>
        <fullName evidence="1">Uncharacterized protein</fullName>
    </submittedName>
</protein>
<proteinExistence type="predicted"/>
<dbReference type="EMBL" id="BLXT01001660">
    <property type="protein sequence ID" value="GFN87139.1"/>
    <property type="molecule type" value="Genomic_DNA"/>
</dbReference>
<reference evidence="1 2" key="1">
    <citation type="journal article" date="2021" name="Elife">
        <title>Chloroplast acquisition without the gene transfer in kleptoplastic sea slugs, Plakobranchus ocellatus.</title>
        <authorList>
            <person name="Maeda T."/>
            <person name="Takahashi S."/>
            <person name="Yoshida T."/>
            <person name="Shimamura S."/>
            <person name="Takaki Y."/>
            <person name="Nagai Y."/>
            <person name="Toyoda A."/>
            <person name="Suzuki Y."/>
            <person name="Arimoto A."/>
            <person name="Ishii H."/>
            <person name="Satoh N."/>
            <person name="Nishiyama T."/>
            <person name="Hasebe M."/>
            <person name="Maruyama T."/>
            <person name="Minagawa J."/>
            <person name="Obokata J."/>
            <person name="Shigenobu S."/>
        </authorList>
    </citation>
    <scope>NUCLEOTIDE SEQUENCE [LARGE SCALE GENOMIC DNA]</scope>
</reference>
<gene>
    <name evidence="1" type="ORF">PoB_001364500</name>
</gene>